<sequence>MKTFRNKSEHAGDIILDIDGVKVGFNVAAGAEFTIEAPSPNTKVIISSPSSKTNAELVIEAV</sequence>
<evidence type="ECO:0000313" key="1">
    <source>
        <dbReference type="EMBL" id="CZF79025.1"/>
    </source>
</evidence>
<protein>
    <submittedName>
        <fullName evidence="1">Uncharacterized protein</fullName>
    </submittedName>
</protein>
<dbReference type="RefSeq" id="WP_062661698.1">
    <property type="nucleotide sequence ID" value="NZ_FIZX01000001.1"/>
</dbReference>
<proteinExistence type="predicted"/>
<dbReference type="AlphaFoldDB" id="A0A128EXT9"/>
<accession>A0A128EXT9</accession>
<dbReference type="EMBL" id="FIZX01000001">
    <property type="protein sequence ID" value="CZF79025.1"/>
    <property type="molecule type" value="Genomic_DNA"/>
</dbReference>
<gene>
    <name evidence="1" type="ORF">GCE9029_01211</name>
</gene>
<evidence type="ECO:0000313" key="2">
    <source>
        <dbReference type="Proteomes" id="UP000071641"/>
    </source>
</evidence>
<dbReference type="Proteomes" id="UP000071641">
    <property type="component" value="Unassembled WGS sequence"/>
</dbReference>
<keyword evidence="2" id="KW-1185">Reference proteome</keyword>
<name>A0A128EXT9_9GAMM</name>
<reference evidence="2" key="1">
    <citation type="submission" date="2016-02" db="EMBL/GenBank/DDBJ databases">
        <authorList>
            <person name="Rodrigo-Torres Lidia"/>
            <person name="Arahal R.David."/>
        </authorList>
    </citation>
    <scope>NUCLEOTIDE SEQUENCE [LARGE SCALE GENOMIC DNA]</scope>
    <source>
        <strain evidence="2">CECT 9029</strain>
    </source>
</reference>
<organism evidence="1 2">
    <name type="scientific">Grimontia celer</name>
    <dbReference type="NCBI Taxonomy" id="1796497"/>
    <lineage>
        <taxon>Bacteria</taxon>
        <taxon>Pseudomonadati</taxon>
        <taxon>Pseudomonadota</taxon>
        <taxon>Gammaproteobacteria</taxon>
        <taxon>Vibrionales</taxon>
        <taxon>Vibrionaceae</taxon>
        <taxon>Grimontia</taxon>
    </lineage>
</organism>